<keyword evidence="2" id="KW-1185">Reference proteome</keyword>
<evidence type="ECO:0000313" key="2">
    <source>
        <dbReference type="Proteomes" id="UP001201449"/>
    </source>
</evidence>
<gene>
    <name evidence="1" type="ORF">L0U89_10375</name>
</gene>
<protein>
    <submittedName>
        <fullName evidence="1">DUF2490 domain-containing protein</fullName>
    </submittedName>
</protein>
<proteinExistence type="predicted"/>
<evidence type="ECO:0000313" key="1">
    <source>
        <dbReference type="EMBL" id="MCF1751475.1"/>
    </source>
</evidence>
<comment type="caution">
    <text evidence="1">The sequence shown here is derived from an EMBL/GenBank/DDBJ whole genome shotgun (WGS) entry which is preliminary data.</text>
</comment>
<dbReference type="RefSeq" id="WP_234861462.1">
    <property type="nucleotide sequence ID" value="NZ_JAKEVZ010000007.1"/>
</dbReference>
<name>A0ABS9BVY6_9BACT</name>
<accession>A0ABS9BVY6</accession>
<dbReference type="Pfam" id="PF10677">
    <property type="entry name" value="DUF2490"/>
    <property type="match status" value="1"/>
</dbReference>
<reference evidence="1 2" key="1">
    <citation type="submission" date="2022-01" db="EMBL/GenBank/DDBJ databases">
        <title>Mariniradius saccharolyticus sp. nov., isolated from sediment of a river.</title>
        <authorList>
            <person name="Liu H."/>
        </authorList>
    </citation>
    <scope>NUCLEOTIDE SEQUENCE [LARGE SCALE GENOMIC DNA]</scope>
    <source>
        <strain evidence="1 2">RY-2</strain>
    </source>
</reference>
<organism evidence="1 2">
    <name type="scientific">Mariniradius sediminis</name>
    <dbReference type="NCBI Taxonomy" id="2909237"/>
    <lineage>
        <taxon>Bacteria</taxon>
        <taxon>Pseudomonadati</taxon>
        <taxon>Bacteroidota</taxon>
        <taxon>Cytophagia</taxon>
        <taxon>Cytophagales</taxon>
        <taxon>Cyclobacteriaceae</taxon>
        <taxon>Mariniradius</taxon>
    </lineage>
</organism>
<sequence length="223" mass="26859">MAQGDFQTWLTYNNQTRLSQKWGYTFDLNYRTRGFFPFQSNLAAARGGLIYFLNEEWRLSGGYAWFGTYVRQIDNEWFHEHRLWQQVLWQKRNSRYIFSNRIRLEERFREFEDFFRKSAQGSFFTMRYRYMFQVQGLVIPSAKPNGFQLSWQAANEIMFQTGDLTGGRAFNQNRTLAGLILSPNRQMDLAILYQYIFQYQPAISEIEDIQSVRLTFLHQLDFR</sequence>
<dbReference type="Proteomes" id="UP001201449">
    <property type="component" value="Unassembled WGS sequence"/>
</dbReference>
<dbReference type="EMBL" id="JAKEVZ010000007">
    <property type="protein sequence ID" value="MCF1751475.1"/>
    <property type="molecule type" value="Genomic_DNA"/>
</dbReference>
<dbReference type="InterPro" id="IPR019619">
    <property type="entry name" value="DUF2490"/>
</dbReference>